<protein>
    <submittedName>
        <fullName evidence="1">Uncharacterized protein</fullName>
    </submittedName>
</protein>
<evidence type="ECO:0000313" key="1">
    <source>
        <dbReference type="EMBL" id="DAG03702.1"/>
    </source>
</evidence>
<sequence length="334" mass="36214">MANEAQVSFPKVNAPLTAEEWASVTLGIGNGTLDEGTGNYRVTFDDALDQCIISPPAGSGYAHAIVAGFYHHLYRAVRVSLPPVTKKTTYIVTLTFDPAKAESTPVSIGAYTNALDNTGGKKHVVLVEVDREPSQVLSQAKKRFYSQRIAPMIDMQEAVSLPPANQQVFGTMAYVNKERALYRVSLNGANGGPAWSHVLGTKTVKPLSMGGWDISTQSPNQYGINVTPTPEGFKAECSFNYVRSAFSYNVGGEWSVLGTFIPPELRTVQYAESLFPVVYLYRGNLRQLVARVSFYDGTLSLINPLGGSVEVTQGGQLNVPGVMWTANKLYTTDA</sequence>
<name>A0A8S5VAH1_9CAUD</name>
<organism evidence="1">
    <name type="scientific">Siphoviridae sp. ct6bU4</name>
    <dbReference type="NCBI Taxonomy" id="2825344"/>
    <lineage>
        <taxon>Viruses</taxon>
        <taxon>Duplodnaviria</taxon>
        <taxon>Heunggongvirae</taxon>
        <taxon>Uroviricota</taxon>
        <taxon>Caudoviricetes</taxon>
    </lineage>
</organism>
<proteinExistence type="predicted"/>
<dbReference type="EMBL" id="BK016234">
    <property type="protein sequence ID" value="DAG03702.1"/>
    <property type="molecule type" value="Genomic_DNA"/>
</dbReference>
<accession>A0A8S5VAH1</accession>
<reference evidence="1" key="1">
    <citation type="journal article" date="2021" name="Proc. Natl. Acad. Sci. U.S.A.">
        <title>A Catalog of Tens of Thousands of Viruses from Human Metagenomes Reveals Hidden Associations with Chronic Diseases.</title>
        <authorList>
            <person name="Tisza M.J."/>
            <person name="Buck C.B."/>
        </authorList>
    </citation>
    <scope>NUCLEOTIDE SEQUENCE</scope>
    <source>
        <strain evidence="1">Ct6bU4</strain>
    </source>
</reference>